<sequence length="371" mass="41418">MKQFSSPFFSQLSVSWQRLGLRWKLTVALAAAAIFPAAIVTESLIQLSTLNFERQLQEQLRSSLDDLDWEINNLSYEARIQALLIANALRAENGNLRVREMMQPERLALVLERVDVSEQPMNIMMIVDATGTVLAQRTMLLAASKAQLLNLQEQITSPYRLAPSQTTSIAALAPFRVGRDRQEMISGLVLLNGAELKLLGLERQGKITLRPQPITNLPVQEQPAPAGTYPIEDGNIGLFAFAAKPLYEGNQFQGMILTGVLLNKMPDLVDRTQQWSTVETVATIFAQDLRIATNVPYLDGQTRAIGTRVSRQVASTVLDQDRIFQGKTNIIGSPYATLYQPLYDFRKTLGLPHPPPLGWPLWVSRRRGFPP</sequence>
<evidence type="ECO:0000259" key="6">
    <source>
        <dbReference type="Pfam" id="PF17202"/>
    </source>
</evidence>
<dbReference type="AlphaFoldDB" id="A0A2D2Q279"/>
<dbReference type="InterPro" id="IPR029151">
    <property type="entry name" value="Sensor-like_sf"/>
</dbReference>
<dbReference type="Proteomes" id="UP000231057">
    <property type="component" value="Chromosome"/>
</dbReference>
<keyword evidence="2" id="KW-1003">Cell membrane</keyword>
<dbReference type="KEGG" id="slw:BRW62_07445"/>
<accession>A0A2D2Q279</accession>
<gene>
    <name evidence="7" type="ORF">BRW62_07445</name>
</gene>
<proteinExistence type="predicted"/>
<dbReference type="Pfam" id="PF17202">
    <property type="entry name" value="sCache_3_3"/>
    <property type="match status" value="1"/>
</dbReference>
<reference evidence="7 8" key="1">
    <citation type="submission" date="2016-11" db="EMBL/GenBank/DDBJ databases">
        <title>Complete genome sequence of thermophilic cyanobacteria strain Synechococcus sp. PCC6715.</title>
        <authorList>
            <person name="Tang J."/>
            <person name="Daroch M."/>
            <person name="Liang Y."/>
            <person name="Jiang D."/>
            <person name="Shah M."/>
        </authorList>
    </citation>
    <scope>NUCLEOTIDE SEQUENCE [LARGE SCALE GENOMIC DNA]</scope>
    <source>
        <strain evidence="7 8">PCC 6715</strain>
    </source>
</reference>
<keyword evidence="5" id="KW-0472">Membrane</keyword>
<keyword evidence="3" id="KW-0812">Transmembrane</keyword>
<dbReference type="EMBL" id="CP018092">
    <property type="protein sequence ID" value="ATS18615.1"/>
    <property type="molecule type" value="Genomic_DNA"/>
</dbReference>
<dbReference type="GO" id="GO:0005886">
    <property type="term" value="C:plasma membrane"/>
    <property type="evidence" value="ECO:0007669"/>
    <property type="project" value="UniProtKB-SubCell"/>
</dbReference>
<protein>
    <recommendedName>
        <fullName evidence="6">Single cache domain-containing protein</fullName>
    </recommendedName>
</protein>
<evidence type="ECO:0000256" key="4">
    <source>
        <dbReference type="ARBA" id="ARBA00022989"/>
    </source>
</evidence>
<evidence type="ECO:0000256" key="3">
    <source>
        <dbReference type="ARBA" id="ARBA00022692"/>
    </source>
</evidence>
<dbReference type="InterPro" id="IPR033463">
    <property type="entry name" value="sCache_3"/>
</dbReference>
<dbReference type="RefSeq" id="WP_198405938.1">
    <property type="nucleotide sequence ID" value="NZ_CP018092.1"/>
</dbReference>
<reference evidence="8" key="2">
    <citation type="journal article" date="2022" name="Front. Microbiol.">
        <title>Comparative Genomic Analysis Revealed Distinct Molecular Components and Organization of CO2-Concentrating Mechanism in Thermophilic Cyanobacteria.</title>
        <authorList>
            <person name="Tang J."/>
            <person name="Zhou H."/>
            <person name="Yao D."/>
            <person name="Riaz S."/>
            <person name="You D."/>
            <person name="Klepacz-Smolka A."/>
            <person name="Daroch M."/>
        </authorList>
    </citation>
    <scope>NUCLEOTIDE SEQUENCE [LARGE SCALE GENOMIC DNA]</scope>
    <source>
        <strain evidence="8">PCC 6715</strain>
    </source>
</reference>
<feature type="domain" description="Single cache" evidence="6">
    <location>
        <begin position="262"/>
        <end position="345"/>
    </location>
</feature>
<evidence type="ECO:0000256" key="2">
    <source>
        <dbReference type="ARBA" id="ARBA00022475"/>
    </source>
</evidence>
<keyword evidence="8" id="KW-1185">Reference proteome</keyword>
<dbReference type="SUPFAM" id="SSF103190">
    <property type="entry name" value="Sensory domain-like"/>
    <property type="match status" value="1"/>
</dbReference>
<evidence type="ECO:0000313" key="8">
    <source>
        <dbReference type="Proteomes" id="UP000231057"/>
    </source>
</evidence>
<evidence type="ECO:0000256" key="5">
    <source>
        <dbReference type="ARBA" id="ARBA00023136"/>
    </source>
</evidence>
<organism evidence="7 8">
    <name type="scientific">Parathermosynechococcus lividus PCC 6715</name>
    <dbReference type="NCBI Taxonomy" id="1917166"/>
    <lineage>
        <taxon>Bacteria</taxon>
        <taxon>Bacillati</taxon>
        <taxon>Cyanobacteriota</taxon>
        <taxon>Cyanophyceae</taxon>
        <taxon>Acaryochloridales</taxon>
        <taxon>Thermosynechococcaceae</taxon>
        <taxon>Parathermosynechococcus</taxon>
    </lineage>
</organism>
<name>A0A2D2Q279_PARLV</name>
<keyword evidence="4" id="KW-1133">Transmembrane helix</keyword>
<comment type="subcellular location">
    <subcellularLocation>
        <location evidence="1">Cell membrane</location>
        <topology evidence="1">Multi-pass membrane protein</topology>
    </subcellularLocation>
</comment>
<evidence type="ECO:0000256" key="1">
    <source>
        <dbReference type="ARBA" id="ARBA00004651"/>
    </source>
</evidence>
<evidence type="ECO:0000313" key="7">
    <source>
        <dbReference type="EMBL" id="ATS18615.1"/>
    </source>
</evidence>